<dbReference type="GO" id="GO:0016197">
    <property type="term" value="P:endosomal transport"/>
    <property type="evidence" value="ECO:0007669"/>
    <property type="project" value="TreeGrafter"/>
</dbReference>
<accession>A0A9P9ANF8</accession>
<evidence type="ECO:0000313" key="4">
    <source>
        <dbReference type="EMBL" id="KAH6880751.1"/>
    </source>
</evidence>
<dbReference type="Proteomes" id="UP000777438">
    <property type="component" value="Unassembled WGS sequence"/>
</dbReference>
<dbReference type="Gene3D" id="1.10.8.60">
    <property type="match status" value="1"/>
</dbReference>
<dbReference type="GO" id="GO:0016887">
    <property type="term" value="F:ATP hydrolysis activity"/>
    <property type="evidence" value="ECO:0007669"/>
    <property type="project" value="InterPro"/>
</dbReference>
<keyword evidence="2" id="KW-0067">ATP-binding</keyword>
<organism evidence="4 5">
    <name type="scientific">Thelonectria olida</name>
    <dbReference type="NCBI Taxonomy" id="1576542"/>
    <lineage>
        <taxon>Eukaryota</taxon>
        <taxon>Fungi</taxon>
        <taxon>Dikarya</taxon>
        <taxon>Ascomycota</taxon>
        <taxon>Pezizomycotina</taxon>
        <taxon>Sordariomycetes</taxon>
        <taxon>Hypocreomycetidae</taxon>
        <taxon>Hypocreales</taxon>
        <taxon>Nectriaceae</taxon>
        <taxon>Thelonectria</taxon>
    </lineage>
</organism>
<dbReference type="SUPFAM" id="SSF52540">
    <property type="entry name" value="P-loop containing nucleoside triphosphate hydrolases"/>
    <property type="match status" value="1"/>
</dbReference>
<dbReference type="FunFam" id="3.40.50.300:FF:002588">
    <property type="entry name" value="ATPase, AAA family"/>
    <property type="match status" value="1"/>
</dbReference>
<dbReference type="PANTHER" id="PTHR23074">
    <property type="entry name" value="AAA DOMAIN-CONTAINING"/>
    <property type="match status" value="1"/>
</dbReference>
<keyword evidence="4" id="KW-0378">Hydrolase</keyword>
<dbReference type="EMBL" id="JAGPYM010000025">
    <property type="protein sequence ID" value="KAH6880751.1"/>
    <property type="molecule type" value="Genomic_DNA"/>
</dbReference>
<dbReference type="GO" id="GO:0007033">
    <property type="term" value="P:vacuole organization"/>
    <property type="evidence" value="ECO:0007669"/>
    <property type="project" value="TreeGrafter"/>
</dbReference>
<dbReference type="FunFam" id="1.10.8.60:FF:000015">
    <property type="entry name" value="vacuolar protein sorting-associated protein 4A"/>
    <property type="match status" value="1"/>
</dbReference>
<keyword evidence="1" id="KW-0547">Nucleotide-binding</keyword>
<name>A0A9P9ANF8_9HYPO</name>
<dbReference type="InterPro" id="IPR050304">
    <property type="entry name" value="MT-severing_AAA_ATPase"/>
</dbReference>
<gene>
    <name evidence="4" type="ORF">B0T10DRAFT_411645</name>
</gene>
<dbReference type="InterPro" id="IPR027417">
    <property type="entry name" value="P-loop_NTPase"/>
</dbReference>
<evidence type="ECO:0000313" key="5">
    <source>
        <dbReference type="Proteomes" id="UP000777438"/>
    </source>
</evidence>
<evidence type="ECO:0000259" key="3">
    <source>
        <dbReference type="SMART" id="SM00382"/>
    </source>
</evidence>
<reference evidence="4 5" key="1">
    <citation type="journal article" date="2021" name="Nat. Commun.">
        <title>Genetic determinants of endophytism in the Arabidopsis root mycobiome.</title>
        <authorList>
            <person name="Mesny F."/>
            <person name="Miyauchi S."/>
            <person name="Thiergart T."/>
            <person name="Pickel B."/>
            <person name="Atanasova L."/>
            <person name="Karlsson M."/>
            <person name="Huettel B."/>
            <person name="Barry K.W."/>
            <person name="Haridas S."/>
            <person name="Chen C."/>
            <person name="Bauer D."/>
            <person name="Andreopoulos W."/>
            <person name="Pangilinan J."/>
            <person name="LaButti K."/>
            <person name="Riley R."/>
            <person name="Lipzen A."/>
            <person name="Clum A."/>
            <person name="Drula E."/>
            <person name="Henrissat B."/>
            <person name="Kohler A."/>
            <person name="Grigoriev I.V."/>
            <person name="Martin F.M."/>
            <person name="Hacquard S."/>
        </authorList>
    </citation>
    <scope>NUCLEOTIDE SEQUENCE [LARGE SCALE GENOMIC DNA]</scope>
    <source>
        <strain evidence="4 5">MPI-CAGE-CH-0241</strain>
    </source>
</reference>
<dbReference type="AlphaFoldDB" id="A0A9P9ANF8"/>
<protein>
    <submittedName>
        <fullName evidence="4">P-loop containing nucleoside triphosphate hydrolase protein</fullName>
    </submittedName>
</protein>
<keyword evidence="5" id="KW-1185">Reference proteome</keyword>
<dbReference type="Gene3D" id="3.40.50.300">
    <property type="entry name" value="P-loop containing nucleotide triphosphate hydrolases"/>
    <property type="match status" value="1"/>
</dbReference>
<dbReference type="Pfam" id="PF09336">
    <property type="entry name" value="Vps4_C"/>
    <property type="match status" value="1"/>
</dbReference>
<dbReference type="InterPro" id="IPR003959">
    <property type="entry name" value="ATPase_AAA_core"/>
</dbReference>
<dbReference type="PANTHER" id="PTHR23074:SF83">
    <property type="entry name" value="VACUOLAR PROTEIN SORTING-ASSOCIATED PROTEIN 4A"/>
    <property type="match status" value="1"/>
</dbReference>
<sequence>MDKLSKQSQDTNLEDPLLCSILSEKPNIKWDDIAGLESAKSELQAAIIFILRFPQMFRGNRLTRPNILLYGPPGTGKSHLAKAVATEVDRTLFTVNMSDIMSKWTGELEEFIRQLFQLARDKKPSIIFLDGIDAIFRKRDGPSADLEHTVRIKTEFLIQIDSLAKNKGVFILAATNLPWALDSRVCKRFQKRIHIPLPDQRSREELFKAHLGDMAPTLVDNKQVFVALAEGTGGYSGRDIAGLIQDALMTPIKKVHSATHFRKTRDRDGEWYTPCSPDAEDATPMHWNQVPGHQLKEPPLLIEDLYDAVKRMKPSVREEEARKCVEWTQDYGMEGA</sequence>
<dbReference type="GO" id="GO:0005524">
    <property type="term" value="F:ATP binding"/>
    <property type="evidence" value="ECO:0007669"/>
    <property type="project" value="UniProtKB-KW"/>
</dbReference>
<dbReference type="OrthoDB" id="29072at2759"/>
<dbReference type="InterPro" id="IPR015415">
    <property type="entry name" value="Spast_Vps4_C"/>
</dbReference>
<evidence type="ECO:0000256" key="1">
    <source>
        <dbReference type="ARBA" id="ARBA00022741"/>
    </source>
</evidence>
<evidence type="ECO:0000256" key="2">
    <source>
        <dbReference type="ARBA" id="ARBA00022840"/>
    </source>
</evidence>
<proteinExistence type="predicted"/>
<dbReference type="InterPro" id="IPR003593">
    <property type="entry name" value="AAA+_ATPase"/>
</dbReference>
<dbReference type="Pfam" id="PF00004">
    <property type="entry name" value="AAA"/>
    <property type="match status" value="1"/>
</dbReference>
<dbReference type="SMART" id="SM00382">
    <property type="entry name" value="AAA"/>
    <property type="match status" value="1"/>
</dbReference>
<comment type="caution">
    <text evidence="4">The sequence shown here is derived from an EMBL/GenBank/DDBJ whole genome shotgun (WGS) entry which is preliminary data.</text>
</comment>
<feature type="domain" description="AAA+ ATPase" evidence="3">
    <location>
        <begin position="63"/>
        <end position="199"/>
    </location>
</feature>